<dbReference type="KEGG" id="ccha:ELD05_09850"/>
<dbReference type="SMART" id="SM00060">
    <property type="entry name" value="FN3"/>
    <property type="match status" value="5"/>
</dbReference>
<evidence type="ECO:0000259" key="2">
    <source>
        <dbReference type="PROSITE" id="PS50853"/>
    </source>
</evidence>
<name>A0A3T0D7D7_9FIRM</name>
<dbReference type="Proteomes" id="UP000282930">
    <property type="component" value="Chromosome"/>
</dbReference>
<dbReference type="PANTHER" id="PTHR13817">
    <property type="entry name" value="TITIN"/>
    <property type="match status" value="1"/>
</dbReference>
<gene>
    <name evidence="3" type="ORF">ELD05_09850</name>
</gene>
<feature type="domain" description="Fibronectin type-III" evidence="2">
    <location>
        <begin position="629"/>
        <end position="733"/>
    </location>
</feature>
<dbReference type="PROSITE" id="PS50853">
    <property type="entry name" value="FN3"/>
    <property type="match status" value="4"/>
</dbReference>
<dbReference type="CDD" id="cd00063">
    <property type="entry name" value="FN3"/>
    <property type="match status" value="3"/>
</dbReference>
<keyword evidence="4" id="KW-1185">Reference proteome</keyword>
<dbReference type="SUPFAM" id="SSF49265">
    <property type="entry name" value="Fibronectin type III"/>
    <property type="match status" value="2"/>
</dbReference>
<dbReference type="PANTHER" id="PTHR13817:SF166">
    <property type="entry name" value="NEURONAL IGCAM-RELATED"/>
    <property type="match status" value="1"/>
</dbReference>
<dbReference type="RefSeq" id="WP_127352294.1">
    <property type="nucleotide sequence ID" value="NZ_CP034791.1"/>
</dbReference>
<dbReference type="InterPro" id="IPR050964">
    <property type="entry name" value="Striated_Muscle_Regulatory"/>
</dbReference>
<keyword evidence="1" id="KW-0677">Repeat</keyword>
<dbReference type="InterPro" id="IPR013783">
    <property type="entry name" value="Ig-like_fold"/>
</dbReference>
<evidence type="ECO:0000313" key="4">
    <source>
        <dbReference type="Proteomes" id="UP000282930"/>
    </source>
</evidence>
<dbReference type="Gene3D" id="2.60.40.10">
    <property type="entry name" value="Immunoglobulins"/>
    <property type="match status" value="4"/>
</dbReference>
<accession>A0A3T0D7D7</accession>
<feature type="domain" description="Fibronectin type-III" evidence="2">
    <location>
        <begin position="375"/>
        <end position="482"/>
    </location>
</feature>
<dbReference type="EMBL" id="CP034791">
    <property type="protein sequence ID" value="AZT90919.1"/>
    <property type="molecule type" value="Genomic_DNA"/>
</dbReference>
<organism evidence="3 4">
    <name type="scientific">Caldicellulosiruptor changbaiensis</name>
    <dbReference type="NCBI Taxonomy" id="1222016"/>
    <lineage>
        <taxon>Bacteria</taxon>
        <taxon>Bacillati</taxon>
        <taxon>Bacillota</taxon>
        <taxon>Bacillota incertae sedis</taxon>
        <taxon>Caldicellulosiruptorales</taxon>
        <taxon>Caldicellulosiruptoraceae</taxon>
        <taxon>Caldicellulosiruptor</taxon>
    </lineage>
</organism>
<evidence type="ECO:0000256" key="1">
    <source>
        <dbReference type="ARBA" id="ARBA00022737"/>
    </source>
</evidence>
<proteinExistence type="predicted"/>
<sequence length="1207" mass="137759">MRLFAKKLICIFLLISFIFSLIPLTVLSQTAIVLPAPQQLSIVMQNNLPRIEVGQDGTITVYFSWQYSYSDFNYFELYLGDDPNKFSYVYTIYKNVDPNLTVTNEQNYVYKVQGLPDGQKIPSGTIFYAKIRAVKVLQQQTGNVVYYSSYSNTIVFLTPIFVEATTASETSIDIVWDDVYYAGKRIDYDIYVSKDISFTTPTKYQIDGDRITLLQSQKPGGRVEILPNRKLKYTATNLAPSSLYYVKILPRNLPSEVIWRDPQTYTPPNPKIIGEAATYIQAEAQRIADNVVWLKWAKVSIAVGNDYEIYKGSKDQVPTLLGTVSTNEFFAMVSITEDVFFRIQVDVIDAFGRKVSIRSNDLYVHPYTLPYAPPAVEDLTAFPKSQDTITLRFKIPSDKEVVYDFYYKKYIDTNSDFTLYVPNYQMKDSDIEKDANNIPTDYYRFDITGLEKNTVYVLKVVVKKRFFDYESGTYIYRESTPAMAISYTLSGDIAPPTTPTSLSVVYCTYDSVTLSWTPIYIAGTQPPVIDQSISYEVNFALYKDGMDLTHPENLDLTNFQRIVLSNPQIDSSGKITFKVGNLNPDTRYVFFIRAIRRIDNKDYYSLPSNVVMATTLAKYEVPLPSKPPIVENLSVVSTTYNTITLSWQFMENLYFEIQISEDIKNSSGWKTISDSFKPSIKEIDYQTGICYFTAKDLKPDTLYYFRVRAYIIKDNQRIYSDYSSPVFGKTQKMPPPKTPIAFGIKDYGKDYVVFVWELAETGRKYMIEVADNIAFTNSQKYTTDVDATEYKVEKLKPNTRYYARLFAIGSDGQMSQATDIISFVTKKDVSEYTGVVEPVEDTTAPTVITEDVSNKTMTIEITYKYVNSTLDSKPVVIDFTKRANNVISQFVLKIRYDVLGALIRLNKSCQVILDEANAEFDFSSLNVDELKKLSISNFSPSNIYVQLSFVKSSSKFNIPNAISEIYDIKFLALTSTQQIGISSFNSPISFSISNREPWSTIVPYVFDPVIMNWKLPSSYKLSNDNKNVSFILNYPQAVVLTRKSFYNDIVQSSYAAKLYYLFQTIPSDDQSSSIGIKNPVGKLELASFLVYFAEKKKLYRFGVISEYVEKAYKAGLISSIDDNSYLTKEAAVDMLVKFYEIYTGDKIATEDVAWNKIGVDDAYIDSIKKAYKMGWLFDYVTFNPKETATREYVLAVFYHIVSRITGK</sequence>
<reference evidence="3 4" key="1">
    <citation type="submission" date="2018-12" db="EMBL/GenBank/DDBJ databases">
        <title>Genome sequence from the cellulolytic species, Caldicellulosiruptor changbaiensis.</title>
        <authorList>
            <person name="Blumer-Schuette S.E."/>
            <person name="Mendoza C."/>
        </authorList>
    </citation>
    <scope>NUCLEOTIDE SEQUENCE [LARGE SCALE GENOMIC DNA]</scope>
    <source>
        <strain evidence="3 4">CBS-Z</strain>
    </source>
</reference>
<evidence type="ECO:0000313" key="3">
    <source>
        <dbReference type="EMBL" id="AZT90919.1"/>
    </source>
</evidence>
<protein>
    <submittedName>
        <fullName evidence="3">Fibronectin type III domain-containing protein</fullName>
    </submittedName>
</protein>
<dbReference type="AlphaFoldDB" id="A0A3T0D7D7"/>
<dbReference type="InterPro" id="IPR036116">
    <property type="entry name" value="FN3_sf"/>
</dbReference>
<feature type="domain" description="Fibronectin type-III" evidence="2">
    <location>
        <begin position="495"/>
        <end position="618"/>
    </location>
</feature>
<dbReference type="InterPro" id="IPR003961">
    <property type="entry name" value="FN3_dom"/>
</dbReference>
<feature type="domain" description="Fibronectin type-III" evidence="2">
    <location>
        <begin position="735"/>
        <end position="828"/>
    </location>
</feature>